<evidence type="ECO:0000313" key="2">
    <source>
        <dbReference type="Proteomes" id="UP000789901"/>
    </source>
</evidence>
<evidence type="ECO:0000313" key="1">
    <source>
        <dbReference type="EMBL" id="CAG8764562.1"/>
    </source>
</evidence>
<keyword evidence="2" id="KW-1185">Reference proteome</keyword>
<accession>A0ABN7VES5</accession>
<name>A0ABN7VES5_GIGMA</name>
<protein>
    <submittedName>
        <fullName evidence="1">35939_t:CDS:1</fullName>
    </submittedName>
</protein>
<dbReference type="EMBL" id="CAJVQB010013798">
    <property type="protein sequence ID" value="CAG8764562.1"/>
    <property type="molecule type" value="Genomic_DNA"/>
</dbReference>
<gene>
    <name evidence="1" type="ORF">GMARGA_LOCUS17873</name>
</gene>
<proteinExistence type="predicted"/>
<organism evidence="1 2">
    <name type="scientific">Gigaspora margarita</name>
    <dbReference type="NCBI Taxonomy" id="4874"/>
    <lineage>
        <taxon>Eukaryota</taxon>
        <taxon>Fungi</taxon>
        <taxon>Fungi incertae sedis</taxon>
        <taxon>Mucoromycota</taxon>
        <taxon>Glomeromycotina</taxon>
        <taxon>Glomeromycetes</taxon>
        <taxon>Diversisporales</taxon>
        <taxon>Gigasporaceae</taxon>
        <taxon>Gigaspora</taxon>
    </lineage>
</organism>
<sequence length="169" mass="19626">LKYQIHFKQKIALTLNKTGSLDYGIKEAKQQIKNIIECVLETEYKETLQQAKVAVPELSNKQNKESKFNTNQDFLVAILHVSKTQGERGAELLRSEKDLTKSLESADEPIVIISRWIKHIRDRMDCTIEEMERAEFDAAIESINTKVRIKIQKAEDIWTKDTFMDLKGW</sequence>
<dbReference type="Proteomes" id="UP000789901">
    <property type="component" value="Unassembled WGS sequence"/>
</dbReference>
<feature type="non-terminal residue" evidence="1">
    <location>
        <position position="1"/>
    </location>
</feature>
<comment type="caution">
    <text evidence="1">The sequence shown here is derived from an EMBL/GenBank/DDBJ whole genome shotgun (WGS) entry which is preliminary data.</text>
</comment>
<reference evidence="1 2" key="1">
    <citation type="submission" date="2021-06" db="EMBL/GenBank/DDBJ databases">
        <authorList>
            <person name="Kallberg Y."/>
            <person name="Tangrot J."/>
            <person name="Rosling A."/>
        </authorList>
    </citation>
    <scope>NUCLEOTIDE SEQUENCE [LARGE SCALE GENOMIC DNA]</scope>
    <source>
        <strain evidence="1 2">120-4 pot B 10/14</strain>
    </source>
</reference>